<dbReference type="Pfam" id="PF12954">
    <property type="entry name" value="DUF3843"/>
    <property type="match status" value="2"/>
</dbReference>
<dbReference type="OrthoDB" id="693120at2"/>
<dbReference type="InterPro" id="IPR024214">
    <property type="entry name" value="DUF3843"/>
</dbReference>
<protein>
    <recommendedName>
        <fullName evidence="3">DUF3843 family protein</fullName>
    </recommendedName>
</protein>
<gene>
    <name evidence="1" type="ORF">A4V03_13255</name>
</gene>
<dbReference type="EMBL" id="CP015401">
    <property type="protein sequence ID" value="ANU58418.1"/>
    <property type="molecule type" value="Genomic_DNA"/>
</dbReference>
<keyword evidence="2" id="KW-1185">Reference proteome</keyword>
<dbReference type="Proteomes" id="UP000092631">
    <property type="component" value="Chromosome"/>
</dbReference>
<reference evidence="2" key="1">
    <citation type="submission" date="2016-04" db="EMBL/GenBank/DDBJ databases">
        <title>Complete Genome Sequences of Twelve Strains of a Stable Defined Moderately Diverse Mouse Microbiota 2 (sDMDMm2).</title>
        <authorList>
            <person name="Uchimura Y."/>
            <person name="Wyss M."/>
            <person name="Brugiroux S."/>
            <person name="Limenitakis J.P."/>
            <person name="Stecher B."/>
            <person name="McCoy K.D."/>
            <person name="Macpherson A.J."/>
        </authorList>
    </citation>
    <scope>NUCLEOTIDE SEQUENCE [LARGE SCALE GENOMIC DNA]</scope>
    <source>
        <strain evidence="2">I48</strain>
    </source>
</reference>
<evidence type="ECO:0008006" key="3">
    <source>
        <dbReference type="Google" id="ProtNLM"/>
    </source>
</evidence>
<sequence length="330" mass="38501">MKQKKIYMQAWLDAHGRVKVVDTDGWYLDFANQLLPLVAESYIYAGKEMEEDQKRVALTCALYLEDCVADGGNWRQFIHWHQENYGRYLPFYTLTDDYMPDEINREDVVFLLWAINSPVGDNFDGVENPMDADLLEFADALYNRLDAAFELAPISDYLATDWLLETELMQKKRMPLPVALPGEKMPTNVERFLEASKGEPLLYFDSYDALKFFFVQSLKWEDEEDSLLPDLKEFDNFVVFANPKGLLIGPDVAPYFADKHNPLYNAELAEEEAYELFCEEGLCPFDLLKYGMEHELLSEAQFPFENGKELLQENWDFVARWFLGEYYEGE</sequence>
<dbReference type="AlphaFoldDB" id="A0A1C7H0M0"/>
<accession>A0A1C7H0M0</accession>
<proteinExistence type="predicted"/>
<evidence type="ECO:0000313" key="2">
    <source>
        <dbReference type="Proteomes" id="UP000092631"/>
    </source>
</evidence>
<dbReference type="RefSeq" id="WP_065539282.1">
    <property type="nucleotide sequence ID" value="NZ_CAPDLJ010000033.1"/>
</dbReference>
<evidence type="ECO:0000313" key="1">
    <source>
        <dbReference type="EMBL" id="ANU58418.1"/>
    </source>
</evidence>
<dbReference type="GeneID" id="82188109"/>
<organism evidence="1 2">
    <name type="scientific">Bacteroides caecimuris</name>
    <dbReference type="NCBI Taxonomy" id="1796613"/>
    <lineage>
        <taxon>Bacteria</taxon>
        <taxon>Pseudomonadati</taxon>
        <taxon>Bacteroidota</taxon>
        <taxon>Bacteroidia</taxon>
        <taxon>Bacteroidales</taxon>
        <taxon>Bacteroidaceae</taxon>
        <taxon>Bacteroides</taxon>
    </lineage>
</organism>
<name>A0A1C7H0M0_9BACE</name>
<dbReference type="KEGG" id="bcae:A4V03_13255"/>